<sequence>MAHTTQLFIMKLAVFCMIGLALGHNLFPRSSPGSPESHGTPPSVGPSKISLLEPQAPKTVRTKSMRDVLAKANGKAAESERAASSARHRYHDTAIDFRNRYSAAHDKYLADKNNPAIAVEKLYSHRRQADDLMKKVGKAQKNLANAYAKASVATEEAGMTHRAQRNTKKAESSAAQFFATKATYKVSKDILKAKHLPAIAMKTRARGKPGAMEKAEQIDAEATKAANRHNLNEYVMHTTTKRYKDLRNNGGRDTDSEKSSSST</sequence>
<feature type="compositionally biased region" description="Basic and acidic residues" evidence="1">
    <location>
        <begin position="242"/>
        <end position="263"/>
    </location>
</feature>
<name>A0A8H3IME2_9LECA</name>
<evidence type="ECO:0000313" key="3">
    <source>
        <dbReference type="EMBL" id="CAF9918999.1"/>
    </source>
</evidence>
<feature type="signal peptide" evidence="2">
    <location>
        <begin position="1"/>
        <end position="23"/>
    </location>
</feature>
<evidence type="ECO:0000313" key="4">
    <source>
        <dbReference type="Proteomes" id="UP000664169"/>
    </source>
</evidence>
<keyword evidence="2" id="KW-0732">Signal</keyword>
<accession>A0A8H3IME2</accession>
<organism evidence="3 4">
    <name type="scientific">Gomphillus americanus</name>
    <dbReference type="NCBI Taxonomy" id="1940652"/>
    <lineage>
        <taxon>Eukaryota</taxon>
        <taxon>Fungi</taxon>
        <taxon>Dikarya</taxon>
        <taxon>Ascomycota</taxon>
        <taxon>Pezizomycotina</taxon>
        <taxon>Lecanoromycetes</taxon>
        <taxon>OSLEUM clade</taxon>
        <taxon>Ostropomycetidae</taxon>
        <taxon>Ostropales</taxon>
        <taxon>Graphidaceae</taxon>
        <taxon>Gomphilloideae</taxon>
        <taxon>Gomphillus</taxon>
    </lineage>
</organism>
<protein>
    <submittedName>
        <fullName evidence="3">Uncharacterized protein</fullName>
    </submittedName>
</protein>
<dbReference type="AlphaFoldDB" id="A0A8H3IME2"/>
<feature type="chain" id="PRO_5034587812" evidence="2">
    <location>
        <begin position="24"/>
        <end position="263"/>
    </location>
</feature>
<feature type="region of interest" description="Disordered" evidence="1">
    <location>
        <begin position="30"/>
        <end position="50"/>
    </location>
</feature>
<feature type="region of interest" description="Disordered" evidence="1">
    <location>
        <begin position="224"/>
        <end position="263"/>
    </location>
</feature>
<gene>
    <name evidence="3" type="ORF">GOMPHAMPRED_001651</name>
</gene>
<comment type="caution">
    <text evidence="3">The sequence shown here is derived from an EMBL/GenBank/DDBJ whole genome shotgun (WGS) entry which is preliminary data.</text>
</comment>
<evidence type="ECO:0000256" key="2">
    <source>
        <dbReference type="SAM" id="SignalP"/>
    </source>
</evidence>
<reference evidence="3" key="1">
    <citation type="submission" date="2021-03" db="EMBL/GenBank/DDBJ databases">
        <authorList>
            <person name="Tagirdzhanova G."/>
        </authorList>
    </citation>
    <scope>NUCLEOTIDE SEQUENCE</scope>
</reference>
<dbReference type="Proteomes" id="UP000664169">
    <property type="component" value="Unassembled WGS sequence"/>
</dbReference>
<proteinExistence type="predicted"/>
<keyword evidence="4" id="KW-1185">Reference proteome</keyword>
<dbReference type="EMBL" id="CAJPDQ010000014">
    <property type="protein sequence ID" value="CAF9918999.1"/>
    <property type="molecule type" value="Genomic_DNA"/>
</dbReference>
<evidence type="ECO:0000256" key="1">
    <source>
        <dbReference type="SAM" id="MobiDB-lite"/>
    </source>
</evidence>